<dbReference type="OrthoDB" id="6400670at2"/>
<reference evidence="3 4" key="1">
    <citation type="submission" date="2017-12" db="EMBL/GenBank/DDBJ databases">
        <authorList>
            <person name="Hurst M.R.H."/>
        </authorList>
    </citation>
    <scope>NUCLEOTIDE SEQUENCE [LARGE SCALE GENOMIC DNA]</scope>
    <source>
        <strain evidence="3 4">SY-3-19</strain>
    </source>
</reference>
<dbReference type="Pfam" id="PF12802">
    <property type="entry name" value="MarR_2"/>
    <property type="match status" value="1"/>
</dbReference>
<name>A0A2S7K6S6_9PROT</name>
<dbReference type="InterPro" id="IPR000835">
    <property type="entry name" value="HTH_MarR-typ"/>
</dbReference>
<feature type="region of interest" description="Disordered" evidence="1">
    <location>
        <begin position="14"/>
        <end position="39"/>
    </location>
</feature>
<sequence>MTLPGFARPRGCKGFSVSAMGRTSRPRRDGRLKRGWSTPMPKYADKADAGLPGDPALFKVMTEISIIANLADREFERRMPGGLTTAQFGVLNHLLRLKAQQTIGEIAGAMQVAQPTMSSTVKRLHEKGYVEFVPDTKDRRVKHVKVTRAGRAIRDKAVKTIEPGLAYLKEGTPGADWDKILKELTRLRIVLDAAG</sequence>
<dbReference type="PANTHER" id="PTHR33164:SF43">
    <property type="entry name" value="HTH-TYPE TRANSCRIPTIONAL REPRESSOR YETL"/>
    <property type="match status" value="1"/>
</dbReference>
<feature type="compositionally biased region" description="Basic residues" evidence="1">
    <location>
        <begin position="24"/>
        <end position="34"/>
    </location>
</feature>
<dbReference type="InterPro" id="IPR036390">
    <property type="entry name" value="WH_DNA-bd_sf"/>
</dbReference>
<dbReference type="EMBL" id="PJCH01000005">
    <property type="protein sequence ID" value="PQA88192.1"/>
    <property type="molecule type" value="Genomic_DNA"/>
</dbReference>
<keyword evidence="4" id="KW-1185">Reference proteome</keyword>
<dbReference type="PROSITE" id="PS50995">
    <property type="entry name" value="HTH_MARR_2"/>
    <property type="match status" value="1"/>
</dbReference>
<protein>
    <submittedName>
        <fullName evidence="3">MarR family transcriptional regulator</fullName>
    </submittedName>
</protein>
<dbReference type="PRINTS" id="PR00598">
    <property type="entry name" value="HTHMARR"/>
</dbReference>
<comment type="caution">
    <text evidence="3">The sequence shown here is derived from an EMBL/GenBank/DDBJ whole genome shotgun (WGS) entry which is preliminary data.</text>
</comment>
<evidence type="ECO:0000256" key="1">
    <source>
        <dbReference type="SAM" id="MobiDB-lite"/>
    </source>
</evidence>
<evidence type="ECO:0000313" key="4">
    <source>
        <dbReference type="Proteomes" id="UP000239504"/>
    </source>
</evidence>
<dbReference type="InterPro" id="IPR036388">
    <property type="entry name" value="WH-like_DNA-bd_sf"/>
</dbReference>
<dbReference type="InterPro" id="IPR039422">
    <property type="entry name" value="MarR/SlyA-like"/>
</dbReference>
<evidence type="ECO:0000313" key="3">
    <source>
        <dbReference type="EMBL" id="PQA88192.1"/>
    </source>
</evidence>
<dbReference type="Proteomes" id="UP000239504">
    <property type="component" value="Unassembled WGS sequence"/>
</dbReference>
<organism evidence="3 4">
    <name type="scientific">Hyphococcus luteus</name>
    <dbReference type="NCBI Taxonomy" id="2058213"/>
    <lineage>
        <taxon>Bacteria</taxon>
        <taxon>Pseudomonadati</taxon>
        <taxon>Pseudomonadota</taxon>
        <taxon>Alphaproteobacteria</taxon>
        <taxon>Parvularculales</taxon>
        <taxon>Parvularculaceae</taxon>
        <taxon>Hyphococcus</taxon>
    </lineage>
</organism>
<proteinExistence type="predicted"/>
<accession>A0A2S7K6S6</accession>
<dbReference type="SUPFAM" id="SSF46785">
    <property type="entry name" value="Winged helix' DNA-binding domain"/>
    <property type="match status" value="1"/>
</dbReference>
<dbReference type="Gene3D" id="1.10.10.10">
    <property type="entry name" value="Winged helix-like DNA-binding domain superfamily/Winged helix DNA-binding domain"/>
    <property type="match status" value="1"/>
</dbReference>
<dbReference type="PANTHER" id="PTHR33164">
    <property type="entry name" value="TRANSCRIPTIONAL REGULATOR, MARR FAMILY"/>
    <property type="match status" value="1"/>
</dbReference>
<gene>
    <name evidence="3" type="ORF">CW354_07740</name>
</gene>
<feature type="domain" description="HTH marR-type" evidence="2">
    <location>
        <begin position="54"/>
        <end position="195"/>
    </location>
</feature>
<dbReference type="AlphaFoldDB" id="A0A2S7K6S6"/>
<dbReference type="GO" id="GO:0006950">
    <property type="term" value="P:response to stress"/>
    <property type="evidence" value="ECO:0007669"/>
    <property type="project" value="TreeGrafter"/>
</dbReference>
<evidence type="ECO:0000259" key="2">
    <source>
        <dbReference type="PROSITE" id="PS50995"/>
    </source>
</evidence>
<dbReference type="SMART" id="SM00347">
    <property type="entry name" value="HTH_MARR"/>
    <property type="match status" value="1"/>
</dbReference>
<dbReference type="GO" id="GO:0003700">
    <property type="term" value="F:DNA-binding transcription factor activity"/>
    <property type="evidence" value="ECO:0007669"/>
    <property type="project" value="InterPro"/>
</dbReference>